<organism evidence="1 2">
    <name type="scientific">Rothia amarae</name>
    <dbReference type="NCBI Taxonomy" id="169480"/>
    <lineage>
        <taxon>Bacteria</taxon>
        <taxon>Bacillati</taxon>
        <taxon>Actinomycetota</taxon>
        <taxon>Actinomycetes</taxon>
        <taxon>Micrococcales</taxon>
        <taxon>Micrococcaceae</taxon>
        <taxon>Rothia</taxon>
    </lineage>
</organism>
<dbReference type="RefSeq" id="WP_190617372.1">
    <property type="nucleotide sequence ID" value="NZ_CP061538.1"/>
</dbReference>
<sequence>MNFTVWAMRGSTGRKCGAKLASFFDAMPDGVVGLLGKAQAKWRSGV</sequence>
<gene>
    <name evidence="1" type="ORF">IDM48_10625</name>
</gene>
<evidence type="ECO:0000313" key="2">
    <source>
        <dbReference type="Proteomes" id="UP000516421"/>
    </source>
</evidence>
<accession>A0A7H2BJE0</accession>
<protein>
    <submittedName>
        <fullName evidence="1">Uncharacterized protein</fullName>
    </submittedName>
</protein>
<dbReference type="AlphaFoldDB" id="A0A7H2BJE0"/>
<dbReference type="Proteomes" id="UP000516421">
    <property type="component" value="Chromosome"/>
</dbReference>
<evidence type="ECO:0000313" key="1">
    <source>
        <dbReference type="EMBL" id="QNV39786.1"/>
    </source>
</evidence>
<keyword evidence="2" id="KW-1185">Reference proteome</keyword>
<proteinExistence type="predicted"/>
<dbReference type="KEGG" id="rama:IDM48_10625"/>
<name>A0A7H2BJE0_9MICC</name>
<dbReference type="EMBL" id="CP061538">
    <property type="protein sequence ID" value="QNV39786.1"/>
    <property type="molecule type" value="Genomic_DNA"/>
</dbReference>
<reference evidence="1 2" key="1">
    <citation type="submission" date="2020-09" db="EMBL/GenBank/DDBJ databases">
        <title>Investigation of environmental microbe.</title>
        <authorList>
            <person name="Ou Y."/>
            <person name="Kang Q."/>
        </authorList>
    </citation>
    <scope>NUCLEOTIDE SEQUENCE [LARGE SCALE GENOMIC DNA]</scope>
    <source>
        <strain evidence="1 2">KJZ-9</strain>
    </source>
</reference>